<dbReference type="Pfam" id="PF11751">
    <property type="entry name" value="PorP_SprF"/>
    <property type="match status" value="1"/>
</dbReference>
<dbReference type="InterPro" id="IPR019861">
    <property type="entry name" value="PorP/SprF_Bacteroidetes"/>
</dbReference>
<accession>A0ABT6Y730</accession>
<dbReference type="RefSeq" id="WP_283344252.1">
    <property type="nucleotide sequence ID" value="NZ_JASHIF010000007.1"/>
</dbReference>
<proteinExistence type="predicted"/>
<organism evidence="1 2">
    <name type="scientific">Flectobacillus roseus</name>
    <dbReference type="NCBI Taxonomy" id="502259"/>
    <lineage>
        <taxon>Bacteria</taxon>
        <taxon>Pseudomonadati</taxon>
        <taxon>Bacteroidota</taxon>
        <taxon>Cytophagia</taxon>
        <taxon>Cytophagales</taxon>
        <taxon>Flectobacillaceae</taxon>
        <taxon>Flectobacillus</taxon>
    </lineage>
</organism>
<dbReference type="NCBIfam" id="TIGR03519">
    <property type="entry name" value="T9SS_PorP_fam"/>
    <property type="match status" value="1"/>
</dbReference>
<evidence type="ECO:0000313" key="2">
    <source>
        <dbReference type="Proteomes" id="UP001236507"/>
    </source>
</evidence>
<evidence type="ECO:0000313" key="1">
    <source>
        <dbReference type="EMBL" id="MDI9859284.1"/>
    </source>
</evidence>
<gene>
    <name evidence="1" type="ORF">QM524_08695</name>
</gene>
<reference evidence="1 2" key="1">
    <citation type="submission" date="2023-05" db="EMBL/GenBank/DDBJ databases">
        <title>Novel species of genus Flectobacillus isolated from stream in China.</title>
        <authorList>
            <person name="Lu H."/>
        </authorList>
    </citation>
    <scope>NUCLEOTIDE SEQUENCE [LARGE SCALE GENOMIC DNA]</scope>
    <source>
        <strain evidence="1 2">KCTC 42575</strain>
    </source>
</reference>
<protein>
    <submittedName>
        <fullName evidence="1">PorP/SprF family type IX secretion system membrane protein</fullName>
    </submittedName>
</protein>
<dbReference type="Proteomes" id="UP001236507">
    <property type="component" value="Unassembled WGS sequence"/>
</dbReference>
<dbReference type="EMBL" id="JASHIF010000007">
    <property type="protein sequence ID" value="MDI9859284.1"/>
    <property type="molecule type" value="Genomic_DNA"/>
</dbReference>
<keyword evidence="2" id="KW-1185">Reference proteome</keyword>
<sequence length="305" mass="33778">MKKLLLGLIATLLYFQTYGQQDQLYYTYPFMPMTINPAYAGAKEVISFSGIYRKRPLFTNNVGATSTQQYFNFDMPIAQDKMGVGFQAYNTDQAIGIGGNLAGNLGLYGNFAYRFNMPNDGKLAVGALAGITQVPAIFGAGSSGTTRLRSSFGLGVYYQNDDWYAGVSMPNVNASSDGYNVPIFVSGGYLFPLSDDFMLKTGVVFRRISNGDYNRNDIDLHGVLWVKERFGVGIWYQNTGSEFVNKALLGSLEIQLNKMRIGYSYDFQGSNSTNTTSPANQGFHQIMLRFDFDSGNGKSAQFKYF</sequence>
<comment type="caution">
    <text evidence="1">The sequence shown here is derived from an EMBL/GenBank/DDBJ whole genome shotgun (WGS) entry which is preliminary data.</text>
</comment>
<name>A0ABT6Y730_9BACT</name>